<gene>
    <name evidence="2" type="ORF">CGOC_LOCUS2801</name>
</gene>
<feature type="compositionally biased region" description="Basic residues" evidence="1">
    <location>
        <begin position="37"/>
        <end position="47"/>
    </location>
</feature>
<evidence type="ECO:0000313" key="2">
    <source>
        <dbReference type="EMBL" id="VDK53844.1"/>
    </source>
</evidence>
<protein>
    <submittedName>
        <fullName evidence="2">Uncharacterized protein</fullName>
    </submittedName>
</protein>
<proteinExistence type="predicted"/>
<accession>A0A3P6SEA7</accession>
<name>A0A3P6SEA7_CYLGO</name>
<evidence type="ECO:0000256" key="1">
    <source>
        <dbReference type="SAM" id="MobiDB-lite"/>
    </source>
</evidence>
<evidence type="ECO:0000313" key="3">
    <source>
        <dbReference type="Proteomes" id="UP000271889"/>
    </source>
</evidence>
<organism evidence="2 3">
    <name type="scientific">Cylicostephanus goldi</name>
    <name type="common">Nematode worm</name>
    <dbReference type="NCBI Taxonomy" id="71465"/>
    <lineage>
        <taxon>Eukaryota</taxon>
        <taxon>Metazoa</taxon>
        <taxon>Ecdysozoa</taxon>
        <taxon>Nematoda</taxon>
        <taxon>Chromadorea</taxon>
        <taxon>Rhabditida</taxon>
        <taxon>Rhabditina</taxon>
        <taxon>Rhabditomorpha</taxon>
        <taxon>Strongyloidea</taxon>
        <taxon>Strongylidae</taxon>
        <taxon>Cylicostephanus</taxon>
    </lineage>
</organism>
<dbReference type="Proteomes" id="UP000271889">
    <property type="component" value="Unassembled WGS sequence"/>
</dbReference>
<reference evidence="2 3" key="1">
    <citation type="submission" date="2018-11" db="EMBL/GenBank/DDBJ databases">
        <authorList>
            <consortium name="Pathogen Informatics"/>
        </authorList>
    </citation>
    <scope>NUCLEOTIDE SEQUENCE [LARGE SCALE GENOMIC DNA]</scope>
</reference>
<sequence>MDKYALKGSNSTHPAEELILIEGRCNMEVEAEEQPKVHHRKMGPKGSRHQDQDVQDEAMVDVFGILG</sequence>
<dbReference type="EMBL" id="UYRV01006617">
    <property type="protein sequence ID" value="VDK53844.1"/>
    <property type="molecule type" value="Genomic_DNA"/>
</dbReference>
<dbReference type="AlphaFoldDB" id="A0A3P6SEA7"/>
<keyword evidence="3" id="KW-1185">Reference proteome</keyword>
<feature type="region of interest" description="Disordered" evidence="1">
    <location>
        <begin position="33"/>
        <end position="55"/>
    </location>
</feature>